<accession>A0A563DCE8</accession>
<feature type="transmembrane region" description="Helical" evidence="1">
    <location>
        <begin position="9"/>
        <end position="28"/>
    </location>
</feature>
<dbReference type="AlphaFoldDB" id="A0A563DCE8"/>
<comment type="caution">
    <text evidence="2">The sequence shown here is derived from an EMBL/GenBank/DDBJ whole genome shotgun (WGS) entry which is preliminary data.</text>
</comment>
<dbReference type="Pfam" id="PF10823">
    <property type="entry name" value="DUF2568"/>
    <property type="match status" value="1"/>
</dbReference>
<keyword evidence="1" id="KW-0472">Membrane</keyword>
<sequence>MQTLYTVNSILRFILEIFSLYILIKIGFSKYNFPVNFVVGIVLPLFVISIWMLFIAPKSLFEINKILCLTIEVILFSIVSYFIYNKISSNFGVIYFIFILLNSGLNWLNNLNQNH</sequence>
<organism evidence="2 3">
    <name type="scientific">Apibacter muscae</name>
    <dbReference type="NCBI Taxonomy" id="2509004"/>
    <lineage>
        <taxon>Bacteria</taxon>
        <taxon>Pseudomonadati</taxon>
        <taxon>Bacteroidota</taxon>
        <taxon>Flavobacteriia</taxon>
        <taxon>Flavobacteriales</taxon>
        <taxon>Weeksellaceae</taxon>
        <taxon>Apibacter</taxon>
    </lineage>
</organism>
<evidence type="ECO:0000313" key="3">
    <source>
        <dbReference type="Proteomes" id="UP000319499"/>
    </source>
</evidence>
<reference evidence="2 3" key="1">
    <citation type="submission" date="2019-02" db="EMBL/GenBank/DDBJ databases">
        <title>Apibacter muscae sp. nov.: a novel member of the house fly microbiota.</title>
        <authorList>
            <person name="Park R."/>
        </authorList>
    </citation>
    <scope>NUCLEOTIDE SEQUENCE [LARGE SCALE GENOMIC DNA]</scope>
    <source>
        <strain evidence="2 3">AL1</strain>
    </source>
</reference>
<gene>
    <name evidence="2" type="ORF">ETU09_07325</name>
</gene>
<feature type="transmembrane region" description="Helical" evidence="1">
    <location>
        <begin position="66"/>
        <end position="84"/>
    </location>
</feature>
<keyword evidence="3" id="KW-1185">Reference proteome</keyword>
<keyword evidence="1" id="KW-1133">Transmembrane helix</keyword>
<proteinExistence type="predicted"/>
<dbReference type="Proteomes" id="UP000319499">
    <property type="component" value="Unassembled WGS sequence"/>
</dbReference>
<feature type="transmembrane region" description="Helical" evidence="1">
    <location>
        <begin position="34"/>
        <end position="54"/>
    </location>
</feature>
<dbReference type="RefSeq" id="WP_146292845.1">
    <property type="nucleotide sequence ID" value="NZ_SELH01000022.1"/>
</dbReference>
<dbReference type="InterPro" id="IPR021214">
    <property type="entry name" value="DUF2568"/>
</dbReference>
<keyword evidence="1" id="KW-0812">Transmembrane</keyword>
<protein>
    <submittedName>
        <fullName evidence="2">DUF2568 domain-containing protein</fullName>
    </submittedName>
</protein>
<dbReference type="EMBL" id="SELH01000022">
    <property type="protein sequence ID" value="TWP27454.1"/>
    <property type="molecule type" value="Genomic_DNA"/>
</dbReference>
<evidence type="ECO:0000313" key="2">
    <source>
        <dbReference type="EMBL" id="TWP27454.1"/>
    </source>
</evidence>
<name>A0A563DCE8_9FLAO</name>
<feature type="transmembrane region" description="Helical" evidence="1">
    <location>
        <begin position="90"/>
        <end position="108"/>
    </location>
</feature>
<evidence type="ECO:0000256" key="1">
    <source>
        <dbReference type="SAM" id="Phobius"/>
    </source>
</evidence>